<dbReference type="GO" id="GO:0008168">
    <property type="term" value="F:methyltransferase activity"/>
    <property type="evidence" value="ECO:0007669"/>
    <property type="project" value="UniProtKB-KW"/>
</dbReference>
<keyword evidence="1" id="KW-0808">Transferase</keyword>
<accession>A0A286EAL3</accession>
<dbReference type="PANTHER" id="PTHR35276">
    <property type="entry name" value="S-ADENOSYL-L-METHIONINE-DEPENDENT METHYLTRANSFERASES SUPERFAMILY PROTEIN"/>
    <property type="match status" value="1"/>
</dbReference>
<dbReference type="RefSeq" id="WP_097114139.1">
    <property type="nucleotide sequence ID" value="NZ_CP083931.1"/>
</dbReference>
<dbReference type="GO" id="GO:0032259">
    <property type="term" value="P:methylation"/>
    <property type="evidence" value="ECO:0007669"/>
    <property type="project" value="UniProtKB-KW"/>
</dbReference>
<evidence type="ECO:0000313" key="1">
    <source>
        <dbReference type="EMBL" id="SOD67985.1"/>
    </source>
</evidence>
<reference evidence="1 2" key="1">
    <citation type="submission" date="2017-09" db="EMBL/GenBank/DDBJ databases">
        <authorList>
            <person name="Ehlers B."/>
            <person name="Leendertz F.H."/>
        </authorList>
    </citation>
    <scope>NUCLEOTIDE SEQUENCE [LARGE SCALE GENOMIC DNA]</scope>
    <source>
        <strain evidence="1 2">DSM 16848</strain>
    </source>
</reference>
<dbReference type="CDD" id="cd02440">
    <property type="entry name" value="AdoMet_MTases"/>
    <property type="match status" value="1"/>
</dbReference>
<dbReference type="Pfam" id="PF06962">
    <property type="entry name" value="rRNA_methylase"/>
    <property type="match status" value="1"/>
</dbReference>
<dbReference type="EMBL" id="OCNF01000007">
    <property type="protein sequence ID" value="SOD67985.1"/>
    <property type="molecule type" value="Genomic_DNA"/>
</dbReference>
<dbReference type="InterPro" id="IPR010719">
    <property type="entry name" value="MnmM_MeTrfase"/>
</dbReference>
<proteinExistence type="predicted"/>
<protein>
    <submittedName>
        <fullName evidence="1">rRNA methylase</fullName>
    </submittedName>
</protein>
<keyword evidence="2" id="KW-1185">Reference proteome</keyword>
<evidence type="ECO:0000313" key="2">
    <source>
        <dbReference type="Proteomes" id="UP000219669"/>
    </source>
</evidence>
<gene>
    <name evidence="1" type="ORF">SAMN02746062_01079</name>
</gene>
<dbReference type="PANTHER" id="PTHR35276:SF1">
    <property type="entry name" value="TRNA (MNM(5)S(2)U34)-METHYLTRANSFERASE, CHLOROPLASTIC"/>
    <property type="match status" value="1"/>
</dbReference>
<dbReference type="Proteomes" id="UP000219669">
    <property type="component" value="Unassembled WGS sequence"/>
</dbReference>
<dbReference type="AlphaFoldDB" id="A0A286EAL3"/>
<name>A0A286EAL3_9NEIS</name>
<keyword evidence="1" id="KW-0489">Methyltransferase</keyword>
<dbReference type="SUPFAM" id="SSF53335">
    <property type="entry name" value="S-adenosyl-L-methionine-dependent methyltransferases"/>
    <property type="match status" value="1"/>
</dbReference>
<dbReference type="InterPro" id="IPR029063">
    <property type="entry name" value="SAM-dependent_MTases_sf"/>
</dbReference>
<dbReference type="Gene3D" id="3.40.50.150">
    <property type="entry name" value="Vaccinia Virus protein VP39"/>
    <property type="match status" value="1"/>
</dbReference>
<organism evidence="1 2">
    <name type="scientific">Alysiella filiformis DSM 16848</name>
    <dbReference type="NCBI Taxonomy" id="1120981"/>
    <lineage>
        <taxon>Bacteria</taxon>
        <taxon>Pseudomonadati</taxon>
        <taxon>Pseudomonadota</taxon>
        <taxon>Betaproteobacteria</taxon>
        <taxon>Neisseriales</taxon>
        <taxon>Neisseriaceae</taxon>
        <taxon>Alysiella</taxon>
    </lineage>
</organism>
<dbReference type="OrthoDB" id="9792989at2"/>
<sequence>MQLKPILPFAHELLRGCLKVGDIALDGTMGNGNDTLFLAQCVGETGRVYAFDIQAAALAATREKLQQKQMLHCVDLIHSSHENIAQFVPQNVAAAVFNFGYLPRGDHHITTLPESSLCAIQATLHLLKNNGLLVLVLYTGHETGKLESHVIMQFAQNLPQTQFRVLHYAFINQKNNPPFIVAIEKLPERNTLG</sequence>